<name>A0AAQ4NXW9_GASAC</name>
<evidence type="ECO:0000256" key="2">
    <source>
        <dbReference type="SAM" id="MobiDB-lite"/>
    </source>
</evidence>
<dbReference type="GeneID" id="120824724"/>
<dbReference type="SUPFAM" id="SSF56436">
    <property type="entry name" value="C-type lectin-like"/>
    <property type="match status" value="1"/>
</dbReference>
<reference evidence="5" key="3">
    <citation type="submission" date="2025-09" db="UniProtKB">
        <authorList>
            <consortium name="Ensembl"/>
        </authorList>
    </citation>
    <scope>IDENTIFICATION</scope>
</reference>
<dbReference type="PANTHER" id="PTHR22803">
    <property type="entry name" value="MANNOSE, PHOSPHOLIPASE, LECTIN RECEPTOR RELATED"/>
    <property type="match status" value="1"/>
</dbReference>
<dbReference type="GeneTree" id="ENSGT01030000234934"/>
<dbReference type="InterPro" id="IPR018378">
    <property type="entry name" value="C-type_lectin_CS"/>
</dbReference>
<dbReference type="RefSeq" id="XP_040041640.1">
    <property type="nucleotide sequence ID" value="XM_040185706.1"/>
</dbReference>
<sequence>MKTLLVLSCLLCASFAAPAEDKGKSPEMGEKMVKDGEVSVPEDSVPVPRDAPVSEEEAAPEFRFDSCPAGWFSHGSRCFTHVRSSMSWYDAEEHCNSMGAQLASATNPKEYRFLQQLTQAAGYNTAWLGGFNLQGRWMWIDREGFYYLNWYNLSPPSSRACVNLHISVGWSNNVCGTSSSFICSKNAFGC</sequence>
<evidence type="ECO:0000259" key="4">
    <source>
        <dbReference type="PROSITE" id="PS50041"/>
    </source>
</evidence>
<keyword evidence="1" id="KW-1015">Disulfide bond</keyword>
<reference evidence="5 6" key="1">
    <citation type="journal article" date="2021" name="G3 (Bethesda)">
        <title>Improved contiguity of the threespine stickleback genome using long-read sequencing.</title>
        <authorList>
            <person name="Nath S."/>
            <person name="Shaw D.E."/>
            <person name="White M.A."/>
        </authorList>
    </citation>
    <scope>NUCLEOTIDE SEQUENCE [LARGE SCALE GENOMIC DNA]</scope>
    <source>
        <strain evidence="5 6">Lake Benthic</strain>
    </source>
</reference>
<dbReference type="AlphaFoldDB" id="A0AAQ4NXW9"/>
<reference evidence="5" key="2">
    <citation type="submission" date="2025-08" db="UniProtKB">
        <authorList>
            <consortium name="Ensembl"/>
        </authorList>
    </citation>
    <scope>IDENTIFICATION</scope>
</reference>
<dbReference type="Gene3D" id="3.10.100.10">
    <property type="entry name" value="Mannose-Binding Protein A, subunit A"/>
    <property type="match status" value="1"/>
</dbReference>
<dbReference type="CDD" id="cd00037">
    <property type="entry name" value="CLECT"/>
    <property type="match status" value="1"/>
</dbReference>
<feature type="compositionally biased region" description="Basic and acidic residues" evidence="2">
    <location>
        <begin position="20"/>
        <end position="37"/>
    </location>
</feature>
<dbReference type="Ensembl" id="ENSGACT00000080023.1">
    <property type="protein sequence ID" value="ENSGACP00000031302.1"/>
    <property type="gene ID" value="ENSGACG00000032374.1"/>
</dbReference>
<feature type="signal peptide" evidence="3">
    <location>
        <begin position="1"/>
        <end position="16"/>
    </location>
</feature>
<dbReference type="PROSITE" id="PS50041">
    <property type="entry name" value="C_TYPE_LECTIN_2"/>
    <property type="match status" value="1"/>
</dbReference>
<evidence type="ECO:0000256" key="1">
    <source>
        <dbReference type="ARBA" id="ARBA00023157"/>
    </source>
</evidence>
<accession>A0AAQ4NXW9</accession>
<evidence type="ECO:0000313" key="6">
    <source>
        <dbReference type="Proteomes" id="UP000007635"/>
    </source>
</evidence>
<dbReference type="InterPro" id="IPR016187">
    <property type="entry name" value="CTDL_fold"/>
</dbReference>
<dbReference type="Pfam" id="PF00059">
    <property type="entry name" value="Lectin_C"/>
    <property type="match status" value="1"/>
</dbReference>
<dbReference type="Proteomes" id="UP000007635">
    <property type="component" value="Chromosome IX"/>
</dbReference>
<evidence type="ECO:0000256" key="3">
    <source>
        <dbReference type="SAM" id="SignalP"/>
    </source>
</evidence>
<proteinExistence type="predicted"/>
<organism evidence="5 6">
    <name type="scientific">Gasterosteus aculeatus aculeatus</name>
    <name type="common">three-spined stickleback</name>
    <dbReference type="NCBI Taxonomy" id="481459"/>
    <lineage>
        <taxon>Eukaryota</taxon>
        <taxon>Metazoa</taxon>
        <taxon>Chordata</taxon>
        <taxon>Craniata</taxon>
        <taxon>Vertebrata</taxon>
        <taxon>Euteleostomi</taxon>
        <taxon>Actinopterygii</taxon>
        <taxon>Neopterygii</taxon>
        <taxon>Teleostei</taxon>
        <taxon>Neoteleostei</taxon>
        <taxon>Acanthomorphata</taxon>
        <taxon>Eupercaria</taxon>
        <taxon>Perciformes</taxon>
        <taxon>Cottioidei</taxon>
        <taxon>Gasterosteales</taxon>
        <taxon>Gasterosteidae</taxon>
        <taxon>Gasterosteus</taxon>
    </lineage>
</organism>
<keyword evidence="3" id="KW-0732">Signal</keyword>
<protein>
    <recommendedName>
        <fullName evidence="4">C-type lectin domain-containing protein</fullName>
    </recommendedName>
</protein>
<feature type="region of interest" description="Disordered" evidence="2">
    <location>
        <begin position="20"/>
        <end position="52"/>
    </location>
</feature>
<dbReference type="InterPro" id="IPR001304">
    <property type="entry name" value="C-type_lectin-like"/>
</dbReference>
<feature type="domain" description="C-type lectin" evidence="4">
    <location>
        <begin position="74"/>
        <end position="184"/>
    </location>
</feature>
<dbReference type="InterPro" id="IPR016186">
    <property type="entry name" value="C-type_lectin-like/link_sf"/>
</dbReference>
<evidence type="ECO:0000313" key="5">
    <source>
        <dbReference type="Ensembl" id="ENSGACP00000031302.1"/>
    </source>
</evidence>
<keyword evidence="6" id="KW-1185">Reference proteome</keyword>
<dbReference type="SMART" id="SM00034">
    <property type="entry name" value="CLECT"/>
    <property type="match status" value="1"/>
</dbReference>
<feature type="chain" id="PRO_5042970408" description="C-type lectin domain-containing protein" evidence="3">
    <location>
        <begin position="17"/>
        <end position="190"/>
    </location>
</feature>
<dbReference type="InterPro" id="IPR050111">
    <property type="entry name" value="C-type_lectin/snaclec_domain"/>
</dbReference>
<feature type="compositionally biased region" description="Low complexity" evidence="2">
    <location>
        <begin position="38"/>
        <end position="48"/>
    </location>
</feature>
<dbReference type="PROSITE" id="PS00615">
    <property type="entry name" value="C_TYPE_LECTIN_1"/>
    <property type="match status" value="1"/>
</dbReference>